<feature type="non-terminal residue" evidence="2">
    <location>
        <position position="234"/>
    </location>
</feature>
<dbReference type="Proteomes" id="UP000485058">
    <property type="component" value="Unassembled WGS sequence"/>
</dbReference>
<reference evidence="2 3" key="1">
    <citation type="submission" date="2020-02" db="EMBL/GenBank/DDBJ databases">
        <title>Draft genome sequence of Haematococcus lacustris strain NIES-144.</title>
        <authorList>
            <person name="Morimoto D."/>
            <person name="Nakagawa S."/>
            <person name="Yoshida T."/>
            <person name="Sawayama S."/>
        </authorList>
    </citation>
    <scope>NUCLEOTIDE SEQUENCE [LARGE SCALE GENOMIC DNA]</scope>
    <source>
        <strain evidence="2 3">NIES-144</strain>
    </source>
</reference>
<organism evidence="2 3">
    <name type="scientific">Haematococcus lacustris</name>
    <name type="common">Green alga</name>
    <name type="synonym">Haematococcus pluvialis</name>
    <dbReference type="NCBI Taxonomy" id="44745"/>
    <lineage>
        <taxon>Eukaryota</taxon>
        <taxon>Viridiplantae</taxon>
        <taxon>Chlorophyta</taxon>
        <taxon>core chlorophytes</taxon>
        <taxon>Chlorophyceae</taxon>
        <taxon>CS clade</taxon>
        <taxon>Chlamydomonadales</taxon>
        <taxon>Haematococcaceae</taxon>
        <taxon>Haematococcus</taxon>
    </lineage>
</organism>
<name>A0A699Z577_HAELA</name>
<evidence type="ECO:0000313" key="3">
    <source>
        <dbReference type="Proteomes" id="UP000485058"/>
    </source>
</evidence>
<comment type="caution">
    <text evidence="2">The sequence shown here is derived from an EMBL/GenBank/DDBJ whole genome shotgun (WGS) entry which is preliminary data.</text>
</comment>
<proteinExistence type="predicted"/>
<evidence type="ECO:0000256" key="1">
    <source>
        <dbReference type="SAM" id="MobiDB-lite"/>
    </source>
</evidence>
<dbReference type="EMBL" id="BLLF01000329">
    <property type="protein sequence ID" value="GFH10592.1"/>
    <property type="molecule type" value="Genomic_DNA"/>
</dbReference>
<protein>
    <submittedName>
        <fullName evidence="2">Uncharacterized protein</fullName>
    </submittedName>
</protein>
<feature type="compositionally biased region" description="Low complexity" evidence="1">
    <location>
        <begin position="215"/>
        <end position="228"/>
    </location>
</feature>
<gene>
    <name evidence="2" type="ORF">HaLaN_05932</name>
</gene>
<sequence length="234" mass="24760">MNILALSLAPPYQAFLAHMAKKIGSSSGSRLGCSYRVPLPREVAPRPRLPTFASSACAQLCIAAPSLSNFGCEVTPCKALQQAASHAGSCCCVMPASFLLLPRHVQVVFSLPALLQLIMDAPRLFPCLAAPCTHVCAPSTGLHAAFPMPLKFRSTLAVGPLAQCMPCRTAQQTMRKRFLGNLLDPQFRRRVLHEADIYLHMGRWGVQVAGGSQPAAAAGRGGVARHVPGGQGPG</sequence>
<accession>A0A699Z577</accession>
<keyword evidence="3" id="KW-1185">Reference proteome</keyword>
<feature type="region of interest" description="Disordered" evidence="1">
    <location>
        <begin position="215"/>
        <end position="234"/>
    </location>
</feature>
<dbReference type="AlphaFoldDB" id="A0A699Z577"/>
<evidence type="ECO:0000313" key="2">
    <source>
        <dbReference type="EMBL" id="GFH10592.1"/>
    </source>
</evidence>